<dbReference type="SUPFAM" id="SSF52540">
    <property type="entry name" value="P-loop containing nucleoside triphosphate hydrolases"/>
    <property type="match status" value="1"/>
</dbReference>
<dbReference type="InterPro" id="IPR041685">
    <property type="entry name" value="AAA_GajA/Old/RecF-like"/>
</dbReference>
<dbReference type="Proteomes" id="UP001589788">
    <property type="component" value="Unassembled WGS sequence"/>
</dbReference>
<accession>A0ABV6C3S4</accession>
<feature type="coiled-coil region" evidence="1">
    <location>
        <begin position="265"/>
        <end position="378"/>
    </location>
</feature>
<protein>
    <submittedName>
        <fullName evidence="4">AAA family ATPase</fullName>
    </submittedName>
</protein>
<feature type="compositionally biased region" description="Pro residues" evidence="2">
    <location>
        <begin position="914"/>
        <end position="930"/>
    </location>
</feature>
<name>A0ABV6C3S4_9ACTN</name>
<dbReference type="RefSeq" id="WP_377789904.1">
    <property type="nucleotide sequence ID" value="NZ_JBHLYQ010000092.1"/>
</dbReference>
<dbReference type="Pfam" id="PF13175">
    <property type="entry name" value="AAA_15"/>
    <property type="match status" value="1"/>
</dbReference>
<feature type="coiled-coil region" evidence="1">
    <location>
        <begin position="673"/>
        <end position="740"/>
    </location>
</feature>
<sequence>MRIHRLTLRNFRGIGQATVAFEAPGVTIVEGPNEVGKSSLAEAIDVLFEKPDRSTDRQVRVLKPVDRDEGAEVELEFSTGPYRLRYWKRWHKNPGTKLEVLEPVPGSFTGREAHDQVTAILEQTLDRHLWAALRHQQGVAITQAALDQSQSLAAALDAAASGAGLSDPGATALFEAATAERDRYWTPGRRQATRDRADRGRRLEQVRQDVRDLEQALAAIDQLVEEHGRLTREIGELDSRLAREQAAFEERRARVDELGRRELEVERLARDADRAAEQYRNADRVAAARSALLQQVAEARQRLAELQAEDAREAPALEEAERLEQQAGAELEGARRAREAAERRHARARADLDHWRALVDLERRREQLERVAAAQDARAEAQAVLQVSGLDDAELGKVEEAWQQVQAARAALEAAGGRIRVEALAPLEVDLRGQRVGLAAGEVREEPVGQGLELHLPGLARVRVESGAQERAEALRAAEAALARLAAELGLDPADPVGDARERVRRRRDAEARLEWAEKAVRERLEGLAEEELADLVRSLEARVEAARQARGAEDPLPADLPTAEREEADALRSLDETRRAQSRAEEVRARAREELARHREAAMGRRVALKATRRDLGGLEEQLAAARREQPDEVVEEALGEARRLADEAGATARQAREALEKEDPGGQRILLANAEESLDRLRKERVEHAGRLREVATELRLNGERGLHDQLEDARARARALEDEHEAVERRAEAALLLFDVLDRHRAEAKARYLGPLRAEIERLGRVVFGPSLSVELNPETFEVVKRTLEGVTVPYESLSTGAKEQLCLLSRLACARLVARQATNPGSGGGPATDTGVPVVIDDALGYSDPDRLERLGAVLAEAGRDAQVVVLTCVPERYRAVGTARAVRLEPGATRGGAGGPALADRPPAASAPPDAPVADPTPPMADPASLAPAIPNRAPAAPPAGSPDKDVPGERRRRNGVAADSARVLACLRQAGRPLGRSEILAATGLDEARWPATIRHLLDTGQVLQEGARRGARYRPAEP</sequence>
<feature type="coiled-coil region" evidence="1">
    <location>
        <begin position="575"/>
        <end position="630"/>
    </location>
</feature>
<organism evidence="4 5">
    <name type="scientific">Aciditerrimonas ferrireducens</name>
    <dbReference type="NCBI Taxonomy" id="667306"/>
    <lineage>
        <taxon>Bacteria</taxon>
        <taxon>Bacillati</taxon>
        <taxon>Actinomycetota</taxon>
        <taxon>Acidimicrobiia</taxon>
        <taxon>Acidimicrobiales</taxon>
        <taxon>Acidimicrobiaceae</taxon>
        <taxon>Aciditerrimonas</taxon>
    </lineage>
</organism>
<dbReference type="Gene3D" id="3.40.50.300">
    <property type="entry name" value="P-loop containing nucleotide triphosphate hydrolases"/>
    <property type="match status" value="2"/>
</dbReference>
<reference evidence="4 5" key="1">
    <citation type="submission" date="2024-09" db="EMBL/GenBank/DDBJ databases">
        <authorList>
            <person name="Sun Q."/>
            <person name="Mori K."/>
        </authorList>
    </citation>
    <scope>NUCLEOTIDE SEQUENCE [LARGE SCALE GENOMIC DNA]</scope>
    <source>
        <strain evidence="4 5">JCM 15389</strain>
    </source>
</reference>
<evidence type="ECO:0000313" key="4">
    <source>
        <dbReference type="EMBL" id="MFC0082350.1"/>
    </source>
</evidence>
<proteinExistence type="predicted"/>
<dbReference type="InterPro" id="IPR027417">
    <property type="entry name" value="P-loop_NTPase"/>
</dbReference>
<feature type="compositionally biased region" description="Low complexity" evidence="2">
    <location>
        <begin position="931"/>
        <end position="944"/>
    </location>
</feature>
<dbReference type="PANTHER" id="PTHR41259:SF1">
    <property type="entry name" value="DOUBLE-STRAND BREAK REPAIR RAD50 ATPASE, PUTATIVE-RELATED"/>
    <property type="match status" value="1"/>
</dbReference>
<feature type="coiled-coil region" evidence="1">
    <location>
        <begin position="203"/>
        <end position="240"/>
    </location>
</feature>
<feature type="region of interest" description="Disordered" evidence="2">
    <location>
        <begin position="895"/>
        <end position="967"/>
    </location>
</feature>
<feature type="domain" description="Endonuclease GajA/Old nuclease/RecF-like AAA" evidence="3">
    <location>
        <begin position="1"/>
        <end position="51"/>
    </location>
</feature>
<gene>
    <name evidence="4" type="ORF">ACFFRE_09365</name>
</gene>
<evidence type="ECO:0000313" key="5">
    <source>
        <dbReference type="Proteomes" id="UP001589788"/>
    </source>
</evidence>
<comment type="caution">
    <text evidence="4">The sequence shown here is derived from an EMBL/GenBank/DDBJ whole genome shotgun (WGS) entry which is preliminary data.</text>
</comment>
<dbReference type="EMBL" id="JBHLYQ010000092">
    <property type="protein sequence ID" value="MFC0082350.1"/>
    <property type="molecule type" value="Genomic_DNA"/>
</dbReference>
<keyword evidence="5" id="KW-1185">Reference proteome</keyword>
<evidence type="ECO:0000256" key="2">
    <source>
        <dbReference type="SAM" id="MobiDB-lite"/>
    </source>
</evidence>
<evidence type="ECO:0000256" key="1">
    <source>
        <dbReference type="SAM" id="Coils"/>
    </source>
</evidence>
<evidence type="ECO:0000259" key="3">
    <source>
        <dbReference type="Pfam" id="PF13175"/>
    </source>
</evidence>
<keyword evidence="1" id="KW-0175">Coiled coil</keyword>
<dbReference type="PANTHER" id="PTHR41259">
    <property type="entry name" value="DOUBLE-STRAND BREAK REPAIR RAD50 ATPASE, PUTATIVE-RELATED"/>
    <property type="match status" value="1"/>
</dbReference>